<gene>
    <name evidence="2" type="ORF">ABH309_01690</name>
</gene>
<dbReference type="Proteomes" id="UP001438292">
    <property type="component" value="Unassembled WGS sequence"/>
</dbReference>
<reference evidence="2 3" key="1">
    <citation type="submission" date="2024-05" db="EMBL/GenBank/DDBJ databases">
        <authorList>
            <person name="De Oliveira J.P."/>
            <person name="Noriler S.A."/>
            <person name="De Oliveira A.G."/>
            <person name="Sipoli D.S."/>
        </authorList>
    </citation>
    <scope>NUCLEOTIDE SEQUENCE [LARGE SCALE GENOMIC DNA]</scope>
    <source>
        <strain evidence="2 3">LABIM186</strain>
    </source>
</reference>
<name>A0ABV0GZB1_9NEIS</name>
<proteinExistence type="predicted"/>
<protein>
    <submittedName>
        <fullName evidence="2">Uncharacterized protein</fullName>
    </submittedName>
</protein>
<organism evidence="2 3">
    <name type="scientific">Chromobacterium piscinae</name>
    <dbReference type="NCBI Taxonomy" id="686831"/>
    <lineage>
        <taxon>Bacteria</taxon>
        <taxon>Pseudomonadati</taxon>
        <taxon>Pseudomonadota</taxon>
        <taxon>Betaproteobacteria</taxon>
        <taxon>Neisseriales</taxon>
        <taxon>Chromobacteriaceae</taxon>
        <taxon>Chromobacterium</taxon>
    </lineage>
</organism>
<feature type="region of interest" description="Disordered" evidence="1">
    <location>
        <begin position="1"/>
        <end position="24"/>
    </location>
</feature>
<dbReference type="RefSeq" id="WP_346194940.1">
    <property type="nucleotide sequence ID" value="NZ_JBDJHV010000016.1"/>
</dbReference>
<dbReference type="EMBL" id="JBDQQU010000001">
    <property type="protein sequence ID" value="MEO3953153.1"/>
    <property type="molecule type" value="Genomic_DNA"/>
</dbReference>
<evidence type="ECO:0000313" key="3">
    <source>
        <dbReference type="Proteomes" id="UP001438292"/>
    </source>
</evidence>
<sequence>MQQATDYPVARPEEEDERPATAGFDELTLGLDAKVVKAKPSLQGAKSEWKIWDRRKKAK</sequence>
<keyword evidence="3" id="KW-1185">Reference proteome</keyword>
<evidence type="ECO:0000313" key="2">
    <source>
        <dbReference type="EMBL" id="MEO3953153.1"/>
    </source>
</evidence>
<accession>A0ABV0GZB1</accession>
<evidence type="ECO:0000256" key="1">
    <source>
        <dbReference type="SAM" id="MobiDB-lite"/>
    </source>
</evidence>
<comment type="caution">
    <text evidence="2">The sequence shown here is derived from an EMBL/GenBank/DDBJ whole genome shotgun (WGS) entry which is preliminary data.</text>
</comment>